<dbReference type="EMBL" id="CADCWF010000131">
    <property type="protein sequence ID" value="CAA9555319.1"/>
    <property type="molecule type" value="Genomic_DNA"/>
</dbReference>
<feature type="region of interest" description="Disordered" evidence="1">
    <location>
        <begin position="1"/>
        <end position="38"/>
    </location>
</feature>
<accession>A0A6J4UQB9</accession>
<dbReference type="AlphaFoldDB" id="A0A6J4UQB9"/>
<evidence type="ECO:0000256" key="1">
    <source>
        <dbReference type="SAM" id="MobiDB-lite"/>
    </source>
</evidence>
<gene>
    <name evidence="2" type="ORF">AVDCRST_MAG59-2110</name>
</gene>
<name>A0A6J4UQB9_9BACT</name>
<proteinExistence type="predicted"/>
<sequence length="38" mass="4058">MDTVQARSLAPTGSVRRTDERGANPGWTGAATDRSGRR</sequence>
<reference evidence="2" key="1">
    <citation type="submission" date="2020-02" db="EMBL/GenBank/DDBJ databases">
        <authorList>
            <person name="Meier V. D."/>
        </authorList>
    </citation>
    <scope>NUCLEOTIDE SEQUENCE</scope>
    <source>
        <strain evidence="2">AVDCRST_MAG59</strain>
    </source>
</reference>
<evidence type="ECO:0000313" key="2">
    <source>
        <dbReference type="EMBL" id="CAA9555319.1"/>
    </source>
</evidence>
<organism evidence="2">
    <name type="scientific">uncultured Thermomicrobiales bacterium</name>
    <dbReference type="NCBI Taxonomy" id="1645740"/>
    <lineage>
        <taxon>Bacteria</taxon>
        <taxon>Pseudomonadati</taxon>
        <taxon>Thermomicrobiota</taxon>
        <taxon>Thermomicrobia</taxon>
        <taxon>Thermomicrobiales</taxon>
        <taxon>environmental samples</taxon>
    </lineage>
</organism>
<protein>
    <submittedName>
        <fullName evidence="2">Uncharacterized protein</fullName>
    </submittedName>
</protein>